<evidence type="ECO:0000259" key="1">
    <source>
        <dbReference type="Pfam" id="PF01609"/>
    </source>
</evidence>
<protein>
    <submittedName>
        <fullName evidence="2">Transposase</fullName>
    </submittedName>
</protein>
<proteinExistence type="predicted"/>
<evidence type="ECO:0000313" key="2">
    <source>
        <dbReference type="EMBL" id="BAZ84584.1"/>
    </source>
</evidence>
<dbReference type="NCBIfam" id="NF033591">
    <property type="entry name" value="transpos_IS4_2"/>
    <property type="match status" value="1"/>
</dbReference>
<dbReference type="AlphaFoldDB" id="A0A1Z4UZG8"/>
<accession>A0A1Z4UZG8</accession>
<dbReference type="GO" id="GO:0003677">
    <property type="term" value="F:DNA binding"/>
    <property type="evidence" value="ECO:0007669"/>
    <property type="project" value="InterPro"/>
</dbReference>
<dbReference type="GO" id="GO:0004803">
    <property type="term" value="F:transposase activity"/>
    <property type="evidence" value="ECO:0007669"/>
    <property type="project" value="InterPro"/>
</dbReference>
<dbReference type="Pfam" id="PF01609">
    <property type="entry name" value="DDE_Tnp_1"/>
    <property type="match status" value="1"/>
</dbReference>
<dbReference type="EMBL" id="AP018316">
    <property type="protein sequence ID" value="BAZ84584.1"/>
    <property type="molecule type" value="Genomic_DNA"/>
</dbReference>
<organism evidence="2 3">
    <name type="scientific">Dolichospermum compactum NIES-806</name>
    <dbReference type="NCBI Taxonomy" id="1973481"/>
    <lineage>
        <taxon>Bacteria</taxon>
        <taxon>Bacillati</taxon>
        <taxon>Cyanobacteriota</taxon>
        <taxon>Cyanophyceae</taxon>
        <taxon>Nostocales</taxon>
        <taxon>Aphanizomenonaceae</taxon>
        <taxon>Dolichospermum</taxon>
        <taxon>Dolichospermum compactum</taxon>
    </lineage>
</organism>
<evidence type="ECO:0000313" key="3">
    <source>
        <dbReference type="Proteomes" id="UP000218702"/>
    </source>
</evidence>
<name>A0A1Z4UZG8_9CYAN</name>
<dbReference type="Proteomes" id="UP000218702">
    <property type="component" value="Chromosome"/>
</dbReference>
<keyword evidence="3" id="KW-1185">Reference proteome</keyword>
<dbReference type="RefSeq" id="WP_096664232.1">
    <property type="nucleotide sequence ID" value="NZ_AP018316.1"/>
</dbReference>
<dbReference type="GO" id="GO:0006313">
    <property type="term" value="P:DNA transposition"/>
    <property type="evidence" value="ECO:0007669"/>
    <property type="project" value="InterPro"/>
</dbReference>
<dbReference type="InterPro" id="IPR002559">
    <property type="entry name" value="Transposase_11"/>
</dbReference>
<dbReference type="KEGG" id="dcm:NIES806_07740"/>
<sequence length="353" mass="40829">MNQINLLRDTLKPHLEWHGARLSFLALFLISLLRVKTVNLVELATGFRNCAKNESNYKRLQRFFRDFDIDYAVIAKMIVKIMNIPQPWVLSIDRTEWRFGQIWLNILMLGVVHNGVAYPLVWQILEKKGNSNTDERMDLLDRFGQLFPDAQVDYISADREFVGAEWLSYLLLEPNIPFRIRIRHTDLISDTEKTLPGSVIFAHLAAGESQVLSTRRWVWGRSVYVAGLRLDDGKLLIVISDTSPQTMIADYGRPWGIETLFGMFKTRGFCLESTHFIDSNRLSKLLALLSLAMCWAVKTGEWLHQHQPIKIKKHGPFAKSVFRYGLDYLRSLVTDLDLKYDDFLLSLNFLSCT</sequence>
<dbReference type="OrthoDB" id="1091931at2"/>
<reference evidence="2 3" key="1">
    <citation type="submission" date="2017-06" db="EMBL/GenBank/DDBJ databases">
        <title>Genome sequencing of cyanobaciteial culture collection at National Institute for Environmental Studies (NIES).</title>
        <authorList>
            <person name="Hirose Y."/>
            <person name="Shimura Y."/>
            <person name="Fujisawa T."/>
            <person name="Nakamura Y."/>
            <person name="Kawachi M."/>
        </authorList>
    </citation>
    <scope>NUCLEOTIDE SEQUENCE [LARGE SCALE GENOMIC DNA]</scope>
    <source>
        <strain evidence="2 3">NIES-806</strain>
    </source>
</reference>
<dbReference type="SUPFAM" id="SSF53098">
    <property type="entry name" value="Ribonuclease H-like"/>
    <property type="match status" value="1"/>
</dbReference>
<dbReference type="InterPro" id="IPR012337">
    <property type="entry name" value="RNaseH-like_sf"/>
</dbReference>
<feature type="domain" description="Transposase IS4-like" evidence="1">
    <location>
        <begin position="89"/>
        <end position="294"/>
    </location>
</feature>
<dbReference type="InterPro" id="IPR047658">
    <property type="entry name" value="IS4-like_transpos"/>
</dbReference>
<gene>
    <name evidence="2" type="ORF">NIES806_07740</name>
</gene>